<dbReference type="GO" id="GO:0002926">
    <property type="term" value="P:tRNA wobble base 5-methoxycarbonylmethyl-2-thiouridinylation"/>
    <property type="evidence" value="ECO:0007669"/>
    <property type="project" value="TreeGrafter"/>
</dbReference>
<dbReference type="SUPFAM" id="SSF69322">
    <property type="entry name" value="Tricorn protease domain 2"/>
    <property type="match status" value="1"/>
</dbReference>
<dbReference type="OrthoDB" id="40048at2759"/>
<feature type="compositionally biased region" description="Low complexity" evidence="6">
    <location>
        <begin position="1097"/>
        <end position="1116"/>
    </location>
</feature>
<dbReference type="InterPro" id="IPR056169">
    <property type="entry name" value="HB_ELP1"/>
</dbReference>
<comment type="similarity">
    <text evidence="2 5">Belongs to the ELP1/IKA1 family.</text>
</comment>
<comment type="subcellular location">
    <subcellularLocation>
        <location evidence="5">Cytoplasm</location>
    </subcellularLocation>
    <subcellularLocation>
        <location evidence="5">Nucleus</location>
    </subcellularLocation>
</comment>
<feature type="region of interest" description="Disordered" evidence="6">
    <location>
        <begin position="1084"/>
        <end position="1140"/>
    </location>
</feature>
<dbReference type="Pfam" id="PF23878">
    <property type="entry name" value="TPR_ELP1"/>
    <property type="match status" value="1"/>
</dbReference>
<dbReference type="InterPro" id="IPR036322">
    <property type="entry name" value="WD40_repeat_dom_sf"/>
</dbReference>
<dbReference type="PANTHER" id="PTHR12747:SF0">
    <property type="entry name" value="ELONGATOR COMPLEX PROTEIN 1"/>
    <property type="match status" value="1"/>
</dbReference>
<dbReference type="Proteomes" id="UP000015104">
    <property type="component" value="Unassembled WGS sequence"/>
</dbReference>
<dbReference type="EMBL" id="CAEY01000578">
    <property type="status" value="NOT_ANNOTATED_CDS"/>
    <property type="molecule type" value="Genomic_DNA"/>
</dbReference>
<dbReference type="InterPro" id="IPR006849">
    <property type="entry name" value="Elp1"/>
</dbReference>
<feature type="compositionally biased region" description="Acidic residues" evidence="6">
    <location>
        <begin position="1085"/>
        <end position="1096"/>
    </location>
</feature>
<evidence type="ECO:0000259" key="10">
    <source>
        <dbReference type="Pfam" id="PF23925"/>
    </source>
</evidence>
<dbReference type="GO" id="GO:0033588">
    <property type="term" value="C:elongator holoenzyme complex"/>
    <property type="evidence" value="ECO:0007669"/>
    <property type="project" value="InterPro"/>
</dbReference>
<evidence type="ECO:0000256" key="5">
    <source>
        <dbReference type="PIRNR" id="PIRNR017233"/>
    </source>
</evidence>
<dbReference type="Pfam" id="PF23797">
    <property type="entry name" value="Beta-prop_ELP1_2nd"/>
    <property type="match status" value="1"/>
</dbReference>
<evidence type="ECO:0000259" key="9">
    <source>
        <dbReference type="Pfam" id="PF23878"/>
    </source>
</evidence>
<evidence type="ECO:0000256" key="1">
    <source>
        <dbReference type="ARBA" id="ARBA00005043"/>
    </source>
</evidence>
<evidence type="ECO:0000259" key="7">
    <source>
        <dbReference type="Pfam" id="PF04762"/>
    </source>
</evidence>
<reference evidence="13" key="1">
    <citation type="submission" date="2011-08" db="EMBL/GenBank/DDBJ databases">
        <authorList>
            <person name="Rombauts S."/>
        </authorList>
    </citation>
    <scope>NUCLEOTIDE SEQUENCE</scope>
    <source>
        <strain evidence="13">London</strain>
    </source>
</reference>
<dbReference type="GO" id="GO:0005634">
    <property type="term" value="C:nucleus"/>
    <property type="evidence" value="ECO:0007669"/>
    <property type="project" value="UniProtKB-SubCell"/>
</dbReference>
<evidence type="ECO:0000256" key="2">
    <source>
        <dbReference type="ARBA" id="ARBA00006086"/>
    </source>
</evidence>
<dbReference type="SUPFAM" id="SSF50978">
    <property type="entry name" value="WD40 repeat-like"/>
    <property type="match status" value="1"/>
</dbReference>
<evidence type="ECO:0000256" key="6">
    <source>
        <dbReference type="SAM" id="MobiDB-lite"/>
    </source>
</evidence>
<feature type="domain" description="ELP1 N-terminal second beta-propeller" evidence="8">
    <location>
        <begin position="375"/>
        <end position="642"/>
    </location>
</feature>
<feature type="domain" description="ELP1 alpha-solenoid" evidence="10">
    <location>
        <begin position="666"/>
        <end position="859"/>
    </location>
</feature>
<dbReference type="AlphaFoldDB" id="T1KUN7"/>
<keyword evidence="13" id="KW-1185">Reference proteome</keyword>
<feature type="compositionally biased region" description="Basic residues" evidence="6">
    <location>
        <begin position="1127"/>
        <end position="1140"/>
    </location>
</feature>
<feature type="domain" description="ELP1 TPR" evidence="9">
    <location>
        <begin position="867"/>
        <end position="1029"/>
    </location>
</feature>
<keyword evidence="4" id="KW-0819">tRNA processing</keyword>
<comment type="function">
    <text evidence="5">Component of the elongator complex which is required for multiple tRNA modifications, including mcm5U (5-methoxycarbonylmethyl uridine), mcm5s2U (5-methoxycarbonylmethyl-2-thiouridine), and ncm5U (5-carbamoylmethyl uridine). The elongator complex catalyzes formation of carboxymethyluridine in the wobble base at position 34 in tRNAs.</text>
</comment>
<dbReference type="InterPro" id="IPR056164">
    <property type="entry name" value="Beta-prop_ELP1_1st"/>
</dbReference>
<feature type="compositionally biased region" description="Polar residues" evidence="6">
    <location>
        <begin position="1117"/>
        <end position="1126"/>
    </location>
</feature>
<evidence type="ECO:0000256" key="4">
    <source>
        <dbReference type="ARBA" id="ARBA00022694"/>
    </source>
</evidence>
<dbReference type="PIRSF" id="PIRSF017233">
    <property type="entry name" value="IKAP"/>
    <property type="match status" value="1"/>
</dbReference>
<evidence type="ECO:0000256" key="3">
    <source>
        <dbReference type="ARBA" id="ARBA00022490"/>
    </source>
</evidence>
<evidence type="ECO:0000313" key="13">
    <source>
        <dbReference type="Proteomes" id="UP000015104"/>
    </source>
</evidence>
<dbReference type="HOGENOM" id="CLU_001477_1_0_1"/>
<dbReference type="InterPro" id="IPR056166">
    <property type="entry name" value="TPR_ELP1"/>
</dbReference>
<dbReference type="PANTHER" id="PTHR12747">
    <property type="entry name" value="ELONGATOR COMPLEX PROTEIN 1"/>
    <property type="match status" value="1"/>
</dbReference>
<dbReference type="STRING" id="32264.T1KUN7"/>
<protein>
    <recommendedName>
        <fullName evidence="5">Elongator complex protein 1</fullName>
    </recommendedName>
</protein>
<evidence type="ECO:0000313" key="12">
    <source>
        <dbReference type="EnsemblMetazoa" id="tetur22g00700.1"/>
    </source>
</evidence>
<feature type="domain" description="ELP1 three-helical bundle" evidence="11">
    <location>
        <begin position="1050"/>
        <end position="1205"/>
    </location>
</feature>
<dbReference type="Pfam" id="PF04762">
    <property type="entry name" value="Beta-prop_ELP1_1st"/>
    <property type="match status" value="1"/>
</dbReference>
<evidence type="ECO:0000259" key="8">
    <source>
        <dbReference type="Pfam" id="PF23797"/>
    </source>
</evidence>
<comment type="pathway">
    <text evidence="1">tRNA modification; 5-methoxycarbonylmethyl-2-thiouridine-tRNA biosynthesis.</text>
</comment>
<dbReference type="KEGG" id="tut:107367492"/>
<keyword evidence="3 5" id="KW-0963">Cytoplasm</keyword>
<name>T1KUN7_TETUR</name>
<dbReference type="InterPro" id="IPR056167">
    <property type="entry name" value="A-sol_ELP1"/>
</dbReference>
<accession>T1KUN7</accession>
<dbReference type="Pfam" id="PF23936">
    <property type="entry name" value="HB_ELP1"/>
    <property type="match status" value="1"/>
</dbReference>
<proteinExistence type="inferred from homology"/>
<dbReference type="UniPathway" id="UPA00988"/>
<dbReference type="OMA" id="WRESLYC"/>
<dbReference type="GO" id="GO:0005829">
    <property type="term" value="C:cytosol"/>
    <property type="evidence" value="ECO:0007669"/>
    <property type="project" value="TreeGrafter"/>
</dbReference>
<dbReference type="EnsemblMetazoa" id="tetur22g00700.1">
    <property type="protein sequence ID" value="tetur22g00700.1"/>
    <property type="gene ID" value="tetur22g00700"/>
</dbReference>
<dbReference type="eggNOG" id="KOG1920">
    <property type="taxonomic scope" value="Eukaryota"/>
</dbReference>
<evidence type="ECO:0000259" key="11">
    <source>
        <dbReference type="Pfam" id="PF23936"/>
    </source>
</evidence>
<gene>
    <name evidence="12" type="primary">107367492</name>
</gene>
<sequence>MENLKLKDFREINDENLCGGLDCFTVDSFRNVIYAVTKSNRLISIDQKSGHVENITSIDNEKVEESYSVYVELFIENDVLNIYFDNGIILTYSFDSKEVNCVGAVENGIAAVVSSPDQECISLISKKDKLFLFTRFFDILVEKDLHADHSECIQKVDVGWGSKQTQFHGLEGKQAAKIESEPLEPPVPWDDQRKRIFWRGDGLYFVTSAIHPEKNYRVLRIWNNEGLLQYESEYVAGLEHTLTWRPEGNLITSSRYYQNKHEIVFFEKNGLRHGEFNLPIEPGSFIIRQLTWSTDSKVFLVHGYDCNRNLDIVFLYTMRNYHWYLKQCFKFNERLDLIAWDPSSQLIFYIVTSRGIIKQYSFSWVTDRFDDLVAVIDGCKVQFTPFKFVSIPPPMSAYSIIFDNPINEVIFYRSQIFGIYNCEGKLFIYKTSEGESDSDAKIEINVRNTAMKPSIQMRHSFTNLKELMYHTKVINANSIIGIRKSDDNKSELILVSLSSKTVTRLASFQQEVWSLDYHETMELVIWQQSDLSIKKFSMNDRVIVNWIESHPKIVSSNLAEIDGELYLFGLTRDGTLYCNGKIFIKNNCSSMLIHQNKFLITTGNDNLLRCNLLDSRFVAEVLSTLNDPRDEPRNIERGSKLVTSIADDARVILQMPRGNLEPIHPRTLLLDLLKQLLNKKQFGDAFKIMRRHRINLNLLVDHDRKVFLSSVEQFIIEIGKEDVQNICLFLSELQKEQISQTMYKFAYFDENKVYPNKLGEICSSMRSMMITMDPNRYLIPILVSYVKDDPPKIDEALKLVYSQEKGKRQDDALKYLFYLIDIENLYKEALGTYDFDVFLMVAEKSNKDPKEYHQYLNQLRAIDNIYYRQYKIDVDLKRFDKALINIKKITDESYREECLNFIKNNRLFWSAVKIIQSDHPWMRSIWEMFGDYLLIKRYYEEAGVAYQKANVIPNAIKAYQLSENWHMALELAITVPDYDVESCCRSFASRLKANKKYTDAAYIEEIYLNDKPAAILTLIEGHHWTEANRLLGAETNGPLYCALQAELFVEANNFISGLKDKREELTVKIERLKIVEEAKIKALENENEPGDEENDLISDTSSISDSSISSTSSTSTKSGGENSLATRKTRHKNKKNLRKYSLKPGSANEDIALRKSIKEIMEGCVMLTEEASPLIRWSYFYGETGVATACQTGLSQLLQYIDTQIAILWPDEEMDVRLLNQTGIGKDRRLQNLATRYLRDPASFVAPKLNIKPWKFALIPESSSQPA</sequence>
<dbReference type="Pfam" id="PF23925">
    <property type="entry name" value="A-sol_ELP1"/>
    <property type="match status" value="1"/>
</dbReference>
<dbReference type="InterPro" id="IPR056165">
    <property type="entry name" value="Beta-prop_ELP1_2nd"/>
</dbReference>
<reference evidence="12" key="2">
    <citation type="submission" date="2015-06" db="UniProtKB">
        <authorList>
            <consortium name="EnsemblMetazoa"/>
        </authorList>
    </citation>
    <scope>IDENTIFICATION</scope>
</reference>
<feature type="domain" description="ELP1 first N-terminal beta-propeller" evidence="7">
    <location>
        <begin position="26"/>
        <end position="342"/>
    </location>
</feature>
<keyword evidence="5" id="KW-0539">Nucleus</keyword>
<dbReference type="GO" id="GO:0000049">
    <property type="term" value="F:tRNA binding"/>
    <property type="evidence" value="ECO:0007669"/>
    <property type="project" value="TreeGrafter"/>
</dbReference>
<organism evidence="12 13">
    <name type="scientific">Tetranychus urticae</name>
    <name type="common">Two-spotted spider mite</name>
    <dbReference type="NCBI Taxonomy" id="32264"/>
    <lineage>
        <taxon>Eukaryota</taxon>
        <taxon>Metazoa</taxon>
        <taxon>Ecdysozoa</taxon>
        <taxon>Arthropoda</taxon>
        <taxon>Chelicerata</taxon>
        <taxon>Arachnida</taxon>
        <taxon>Acari</taxon>
        <taxon>Acariformes</taxon>
        <taxon>Trombidiformes</taxon>
        <taxon>Prostigmata</taxon>
        <taxon>Eleutherengona</taxon>
        <taxon>Raphignathae</taxon>
        <taxon>Tetranychoidea</taxon>
        <taxon>Tetranychidae</taxon>
        <taxon>Tetranychus</taxon>
    </lineage>
</organism>